<sequence length="74" mass="7914">MSRVMNYLMPGTMPPTVVRFDASSLFGGQLAFSSQASLGQLRVAPRRIITVSANINNQDLSTAMRDVQAAITAA</sequence>
<organism evidence="1 2">
    <name type="scientific">Spirosoma endophyticum</name>
    <dbReference type="NCBI Taxonomy" id="662367"/>
    <lineage>
        <taxon>Bacteria</taxon>
        <taxon>Pseudomonadati</taxon>
        <taxon>Bacteroidota</taxon>
        <taxon>Cytophagia</taxon>
        <taxon>Cytophagales</taxon>
        <taxon>Cytophagaceae</taxon>
        <taxon>Spirosoma</taxon>
    </lineage>
</organism>
<accession>A0A1I1HES0</accession>
<dbReference type="STRING" id="662367.SAMN05216167_101685"/>
<reference evidence="1 2" key="1">
    <citation type="submission" date="2016-10" db="EMBL/GenBank/DDBJ databases">
        <authorList>
            <person name="de Groot N.N."/>
        </authorList>
    </citation>
    <scope>NUCLEOTIDE SEQUENCE [LARGE SCALE GENOMIC DNA]</scope>
    <source>
        <strain evidence="1 2">DSM 26130</strain>
    </source>
</reference>
<protein>
    <submittedName>
        <fullName evidence="1">Uncharacterized protein</fullName>
    </submittedName>
</protein>
<dbReference type="Proteomes" id="UP000198598">
    <property type="component" value="Unassembled WGS sequence"/>
</dbReference>
<dbReference type="EMBL" id="FOLQ01000001">
    <property type="protein sequence ID" value="SFC22341.1"/>
    <property type="molecule type" value="Genomic_DNA"/>
</dbReference>
<evidence type="ECO:0000313" key="2">
    <source>
        <dbReference type="Proteomes" id="UP000198598"/>
    </source>
</evidence>
<dbReference type="AlphaFoldDB" id="A0A1I1HES0"/>
<name>A0A1I1HES0_9BACT</name>
<proteinExistence type="predicted"/>
<evidence type="ECO:0000313" key="1">
    <source>
        <dbReference type="EMBL" id="SFC22341.1"/>
    </source>
</evidence>
<keyword evidence="2" id="KW-1185">Reference proteome</keyword>
<gene>
    <name evidence="1" type="ORF">SAMN05216167_101685</name>
</gene>